<dbReference type="RefSeq" id="WP_154435252.1">
    <property type="nucleotide sequence ID" value="NZ_VUNC01000004.1"/>
</dbReference>
<reference evidence="2 3" key="1">
    <citation type="submission" date="2019-08" db="EMBL/GenBank/DDBJ databases">
        <title>In-depth cultivation of the pig gut microbiome towards novel bacterial diversity and tailored functional studies.</title>
        <authorList>
            <person name="Wylensek D."/>
            <person name="Hitch T.C.A."/>
            <person name="Clavel T."/>
        </authorList>
    </citation>
    <scope>NUCLEOTIDE SEQUENCE [LARGE SCALE GENOMIC DNA]</scope>
    <source>
        <strain evidence="2 3">CA-Schmier-601-WT-1</strain>
    </source>
</reference>
<protein>
    <submittedName>
        <fullName evidence="2">Uncharacterized protein</fullName>
    </submittedName>
</protein>
<dbReference type="Proteomes" id="UP000469325">
    <property type="component" value="Unassembled WGS sequence"/>
</dbReference>
<evidence type="ECO:0000313" key="3">
    <source>
        <dbReference type="Proteomes" id="UP000469325"/>
    </source>
</evidence>
<feature type="region of interest" description="Disordered" evidence="1">
    <location>
        <begin position="1"/>
        <end position="41"/>
    </location>
</feature>
<feature type="region of interest" description="Disordered" evidence="1">
    <location>
        <begin position="59"/>
        <end position="93"/>
    </location>
</feature>
<keyword evidence="3" id="KW-1185">Reference proteome</keyword>
<feature type="compositionally biased region" description="Basic and acidic residues" evidence="1">
    <location>
        <begin position="136"/>
        <end position="146"/>
    </location>
</feature>
<feature type="compositionally biased region" description="Basic residues" evidence="1">
    <location>
        <begin position="11"/>
        <end position="24"/>
    </location>
</feature>
<evidence type="ECO:0000256" key="1">
    <source>
        <dbReference type="SAM" id="MobiDB-lite"/>
    </source>
</evidence>
<feature type="compositionally biased region" description="Basic and acidic residues" evidence="1">
    <location>
        <begin position="59"/>
        <end position="89"/>
    </location>
</feature>
<name>A0A6N7XS74_9ACTN</name>
<dbReference type="EMBL" id="VUNC01000004">
    <property type="protein sequence ID" value="MST72779.1"/>
    <property type="molecule type" value="Genomic_DNA"/>
</dbReference>
<gene>
    <name evidence="2" type="ORF">FYJ68_06630</name>
</gene>
<dbReference type="AlphaFoldDB" id="A0A6N7XS74"/>
<organism evidence="2 3">
    <name type="scientific">Olsenella porci</name>
    <dbReference type="NCBI Taxonomy" id="2652279"/>
    <lineage>
        <taxon>Bacteria</taxon>
        <taxon>Bacillati</taxon>
        <taxon>Actinomycetota</taxon>
        <taxon>Coriobacteriia</taxon>
        <taxon>Coriobacteriales</taxon>
        <taxon>Atopobiaceae</taxon>
        <taxon>Olsenella</taxon>
    </lineage>
</organism>
<comment type="caution">
    <text evidence="2">The sequence shown here is derived from an EMBL/GenBank/DDBJ whole genome shotgun (WGS) entry which is preliminary data.</text>
</comment>
<accession>A0A6N7XS74</accession>
<proteinExistence type="predicted"/>
<evidence type="ECO:0000313" key="2">
    <source>
        <dbReference type="EMBL" id="MST72779.1"/>
    </source>
</evidence>
<feature type="region of interest" description="Disordered" evidence="1">
    <location>
        <begin position="126"/>
        <end position="204"/>
    </location>
</feature>
<sequence length="204" mass="22230">MGKPDATHNAPKLKAKGKRKAKARKGAEGASADPASDDDLDLRKLDRVQLLQLLRDAMEENERLRTQLDETTERAEQAERKLEDRRIQVEDSESLAEASLRLAGVFVDAQRAIDLYGYNVAMNKVSEGPSSGPRHLCQDGRDHQSSQHDPSGLKGESERLAQDLSAEATQVPTDAMQAERQSLGASPLAGALEDFASNEGGDLR</sequence>